<evidence type="ECO:0000256" key="12">
    <source>
        <dbReference type="PROSITE-ProRule" id="PRU01360"/>
    </source>
</evidence>
<keyword evidence="9 12" id="KW-0472">Membrane</keyword>
<feature type="chain" id="PRO_5032803980" evidence="14">
    <location>
        <begin position="27"/>
        <end position="602"/>
    </location>
</feature>
<evidence type="ECO:0000256" key="5">
    <source>
        <dbReference type="ARBA" id="ARBA00022692"/>
    </source>
</evidence>
<dbReference type="InterPro" id="IPR000531">
    <property type="entry name" value="Beta-barrel_TonB"/>
</dbReference>
<keyword evidence="4 12" id="KW-1134">Transmembrane beta strand</keyword>
<evidence type="ECO:0000256" key="7">
    <source>
        <dbReference type="ARBA" id="ARBA00023065"/>
    </source>
</evidence>
<evidence type="ECO:0000256" key="6">
    <source>
        <dbReference type="ARBA" id="ARBA00022729"/>
    </source>
</evidence>
<keyword evidence="7" id="KW-0406">Ion transport</keyword>
<keyword evidence="18" id="KW-1185">Reference proteome</keyword>
<evidence type="ECO:0000256" key="3">
    <source>
        <dbReference type="ARBA" id="ARBA00022448"/>
    </source>
</evidence>
<evidence type="ECO:0000313" key="17">
    <source>
        <dbReference type="EMBL" id="NML45303.1"/>
    </source>
</evidence>
<sequence length="602" mass="64651">MKTKSVPRARLALLPLALCSAVPAWAQTTLKETVVTATRVETRADELVSDVTVIGREQIEASTARTLAELLARNAGLQMSSNGGLGKQSSVFIRGTESRHTILMVDGVRLGSATAGTPSWDNIPVEMIERIEILRGPASALYGSEGVGGVVQIFTRKGTQGFHPFASITAGTYSHYNASAGIAGGQGDLSYSLGAQRTQEGGFSATNPRVAFGNYNPDNDPFEQNAFNGSLQYDLGGGWRVDAGALYSDGVTSIDDGPGRDSRTTVRNLVAHAGIKGRPMAKWQTSLRVNQGNDTSDAIVASSPGAFKTEQSELSWQNDIDTAAGVVLAGLEQRVQKVSGSTAYTVTERTINSGFAGINGNSGPHSWQANLRRDENSQFGGATTGFAGYGYRIAPAWRASASYGTSFVAPSFNQLYYPGFGNPALQPEKGKNYDLALTWSQDGQEVKLVRFDNKIRGFMTNTTLPQNIPHARIDGWTLGYTGSFGQLGLHSSLDLLDPRNEANGKQLPRRAKQQVTAGADWSQGAWTYGGNVLAAGQRYDDAANANRLGGYATIDLYADWQVARDWSVQAKVNNLAARVYETAMGYNQPGRAFYVTLRWQPK</sequence>
<dbReference type="GO" id="GO:0006811">
    <property type="term" value="P:monoatomic ion transport"/>
    <property type="evidence" value="ECO:0007669"/>
    <property type="project" value="UniProtKB-KW"/>
</dbReference>
<keyword evidence="5 12" id="KW-0812">Transmembrane</keyword>
<dbReference type="Pfam" id="PF07715">
    <property type="entry name" value="Plug"/>
    <property type="match status" value="1"/>
</dbReference>
<protein>
    <submittedName>
        <fullName evidence="17">TonB-dependent receptor</fullName>
    </submittedName>
</protein>
<name>A0A848H9Z6_9BURK</name>
<evidence type="ECO:0000256" key="14">
    <source>
        <dbReference type="SAM" id="SignalP"/>
    </source>
</evidence>
<comment type="caution">
    <text evidence="17">The sequence shown here is derived from an EMBL/GenBank/DDBJ whole genome shotgun (WGS) entry which is preliminary data.</text>
</comment>
<feature type="domain" description="TonB-dependent receptor-like beta-barrel" evidence="15">
    <location>
        <begin position="185"/>
        <end position="575"/>
    </location>
</feature>
<evidence type="ECO:0000259" key="16">
    <source>
        <dbReference type="Pfam" id="PF07715"/>
    </source>
</evidence>
<evidence type="ECO:0000256" key="9">
    <source>
        <dbReference type="ARBA" id="ARBA00023136"/>
    </source>
</evidence>
<evidence type="ECO:0000256" key="11">
    <source>
        <dbReference type="ARBA" id="ARBA00023237"/>
    </source>
</evidence>
<dbReference type="InterPro" id="IPR039426">
    <property type="entry name" value="TonB-dep_rcpt-like"/>
</dbReference>
<evidence type="ECO:0000259" key="15">
    <source>
        <dbReference type="Pfam" id="PF00593"/>
    </source>
</evidence>
<feature type="signal peptide" evidence="14">
    <location>
        <begin position="1"/>
        <end position="26"/>
    </location>
</feature>
<dbReference type="EMBL" id="JABBFX010000001">
    <property type="protein sequence ID" value="NML45303.1"/>
    <property type="molecule type" value="Genomic_DNA"/>
</dbReference>
<keyword evidence="11 12" id="KW-0998">Cell outer membrane</keyword>
<comment type="similarity">
    <text evidence="2 12 13">Belongs to the TonB-dependent receptor family.</text>
</comment>
<proteinExistence type="inferred from homology"/>
<comment type="subcellular location">
    <subcellularLocation>
        <location evidence="1 12">Cell outer membrane</location>
        <topology evidence="1 12">Multi-pass membrane protein</topology>
    </subcellularLocation>
</comment>
<evidence type="ECO:0000256" key="13">
    <source>
        <dbReference type="RuleBase" id="RU003357"/>
    </source>
</evidence>
<dbReference type="InterPro" id="IPR036942">
    <property type="entry name" value="Beta-barrel_TonB_sf"/>
</dbReference>
<dbReference type="InterPro" id="IPR037066">
    <property type="entry name" value="Plug_dom_sf"/>
</dbReference>
<dbReference type="Proteomes" id="UP000541185">
    <property type="component" value="Unassembled WGS sequence"/>
</dbReference>
<dbReference type="PROSITE" id="PS52016">
    <property type="entry name" value="TONB_DEPENDENT_REC_3"/>
    <property type="match status" value="1"/>
</dbReference>
<keyword evidence="3 12" id="KW-0813">Transport</keyword>
<dbReference type="AlphaFoldDB" id="A0A848H9Z6"/>
<dbReference type="Gene3D" id="2.170.130.10">
    <property type="entry name" value="TonB-dependent receptor, plug domain"/>
    <property type="match status" value="1"/>
</dbReference>
<dbReference type="Gene3D" id="2.40.170.20">
    <property type="entry name" value="TonB-dependent receptor, beta-barrel domain"/>
    <property type="match status" value="1"/>
</dbReference>
<dbReference type="PANTHER" id="PTHR30069:SF53">
    <property type="entry name" value="COLICIN I RECEPTOR-RELATED"/>
    <property type="match status" value="1"/>
</dbReference>
<dbReference type="InterPro" id="IPR012910">
    <property type="entry name" value="Plug_dom"/>
</dbReference>
<dbReference type="Pfam" id="PF00593">
    <property type="entry name" value="TonB_dep_Rec_b-barrel"/>
    <property type="match status" value="1"/>
</dbReference>
<keyword evidence="10 17" id="KW-0675">Receptor</keyword>
<organism evidence="17 18">
    <name type="scientific">Ramlibacter agri</name>
    <dbReference type="NCBI Taxonomy" id="2728837"/>
    <lineage>
        <taxon>Bacteria</taxon>
        <taxon>Pseudomonadati</taxon>
        <taxon>Pseudomonadota</taxon>
        <taxon>Betaproteobacteria</taxon>
        <taxon>Burkholderiales</taxon>
        <taxon>Comamonadaceae</taxon>
        <taxon>Ramlibacter</taxon>
    </lineage>
</organism>
<dbReference type="GO" id="GO:0009279">
    <property type="term" value="C:cell outer membrane"/>
    <property type="evidence" value="ECO:0007669"/>
    <property type="project" value="UniProtKB-SubCell"/>
</dbReference>
<evidence type="ECO:0000313" key="18">
    <source>
        <dbReference type="Proteomes" id="UP000541185"/>
    </source>
</evidence>
<evidence type="ECO:0000256" key="1">
    <source>
        <dbReference type="ARBA" id="ARBA00004571"/>
    </source>
</evidence>
<feature type="domain" description="TonB-dependent receptor plug" evidence="16">
    <location>
        <begin position="46"/>
        <end position="150"/>
    </location>
</feature>
<dbReference type="SUPFAM" id="SSF56935">
    <property type="entry name" value="Porins"/>
    <property type="match status" value="1"/>
</dbReference>
<dbReference type="RefSeq" id="WP_169419382.1">
    <property type="nucleotide sequence ID" value="NZ_JABBFX010000001.1"/>
</dbReference>
<evidence type="ECO:0000256" key="4">
    <source>
        <dbReference type="ARBA" id="ARBA00022452"/>
    </source>
</evidence>
<keyword evidence="8 13" id="KW-0798">TonB box</keyword>
<dbReference type="CDD" id="cd01347">
    <property type="entry name" value="ligand_gated_channel"/>
    <property type="match status" value="1"/>
</dbReference>
<evidence type="ECO:0000256" key="10">
    <source>
        <dbReference type="ARBA" id="ARBA00023170"/>
    </source>
</evidence>
<keyword evidence="6 14" id="KW-0732">Signal</keyword>
<gene>
    <name evidence="17" type="ORF">HHL11_16235</name>
</gene>
<dbReference type="GO" id="GO:0015889">
    <property type="term" value="P:cobalamin transport"/>
    <property type="evidence" value="ECO:0007669"/>
    <property type="project" value="TreeGrafter"/>
</dbReference>
<accession>A0A848H9Z6</accession>
<evidence type="ECO:0000256" key="8">
    <source>
        <dbReference type="ARBA" id="ARBA00023077"/>
    </source>
</evidence>
<reference evidence="17 18" key="1">
    <citation type="submission" date="2020-04" db="EMBL/GenBank/DDBJ databases">
        <title>Ramlibacter sp. G-1-2-2 isolated from soil.</title>
        <authorList>
            <person name="Dahal R.H."/>
        </authorList>
    </citation>
    <scope>NUCLEOTIDE SEQUENCE [LARGE SCALE GENOMIC DNA]</scope>
    <source>
        <strain evidence="17 18">G-1-2-2</strain>
    </source>
</reference>
<evidence type="ECO:0000256" key="2">
    <source>
        <dbReference type="ARBA" id="ARBA00009810"/>
    </source>
</evidence>
<dbReference type="PANTHER" id="PTHR30069">
    <property type="entry name" value="TONB-DEPENDENT OUTER MEMBRANE RECEPTOR"/>
    <property type="match status" value="1"/>
</dbReference>